<accession>A0ABP3Q9E5</accession>
<evidence type="ECO:0000313" key="1">
    <source>
        <dbReference type="EMBL" id="GAA0582309.1"/>
    </source>
</evidence>
<dbReference type="PANTHER" id="PTHR47473">
    <property type="entry name" value="BTA1P"/>
    <property type="match status" value="1"/>
</dbReference>
<gene>
    <name evidence="1" type="ORF">GCM10008942_34020</name>
</gene>
<name>A0ABP3Q9E5_9PROT</name>
<dbReference type="Pfam" id="PF11899">
    <property type="entry name" value="DUF3419"/>
    <property type="match status" value="1"/>
</dbReference>
<dbReference type="SUPFAM" id="SSF53335">
    <property type="entry name" value="S-adenosyl-L-methionine-dependent methyltransferases"/>
    <property type="match status" value="1"/>
</dbReference>
<dbReference type="RefSeq" id="WP_166935283.1">
    <property type="nucleotide sequence ID" value="NZ_BAAADD010000009.1"/>
</dbReference>
<organism evidence="1 2">
    <name type="scientific">Rhizomicrobium electricum</name>
    <dbReference type="NCBI Taxonomy" id="480070"/>
    <lineage>
        <taxon>Bacteria</taxon>
        <taxon>Pseudomonadati</taxon>
        <taxon>Pseudomonadota</taxon>
        <taxon>Alphaproteobacteria</taxon>
        <taxon>Micropepsales</taxon>
        <taxon>Micropepsaceae</taxon>
        <taxon>Rhizomicrobium</taxon>
    </lineage>
</organism>
<evidence type="ECO:0000313" key="2">
    <source>
        <dbReference type="Proteomes" id="UP001499951"/>
    </source>
</evidence>
<protein>
    <submittedName>
        <fullName evidence="1">DUF3419 family protein</fullName>
    </submittedName>
</protein>
<dbReference type="InterPro" id="IPR029063">
    <property type="entry name" value="SAM-dependent_MTases_sf"/>
</dbReference>
<dbReference type="Proteomes" id="UP001499951">
    <property type="component" value="Unassembled WGS sequence"/>
</dbReference>
<comment type="caution">
    <text evidence="1">The sequence shown here is derived from an EMBL/GenBank/DDBJ whole genome shotgun (WGS) entry which is preliminary data.</text>
</comment>
<dbReference type="InterPro" id="IPR021829">
    <property type="entry name" value="DUF3419"/>
</dbReference>
<proteinExistence type="predicted"/>
<dbReference type="PANTHER" id="PTHR47473:SF1">
    <property type="entry name" value="METHYLTRANSFERASE DOMAIN-CONTAINING PROTEIN"/>
    <property type="match status" value="1"/>
</dbReference>
<reference evidence="2" key="1">
    <citation type="journal article" date="2019" name="Int. J. Syst. Evol. Microbiol.">
        <title>The Global Catalogue of Microorganisms (GCM) 10K type strain sequencing project: providing services to taxonomists for standard genome sequencing and annotation.</title>
        <authorList>
            <consortium name="The Broad Institute Genomics Platform"/>
            <consortium name="The Broad Institute Genome Sequencing Center for Infectious Disease"/>
            <person name="Wu L."/>
            <person name="Ma J."/>
        </authorList>
    </citation>
    <scope>NUCLEOTIDE SEQUENCE [LARGE SCALE GENOMIC DNA]</scope>
    <source>
        <strain evidence="2">JCM 15089</strain>
    </source>
</reference>
<sequence>MANELLERAAHQRPAITKRGALERLFTLMFQGFVYNQIWEDPDVDLAALDLKPHHSLLTIASGGCNVLNYLAADPGRIIAVDLNPNHVALTRLKLAALANLPDYETFFRFFGEANDTANRAAYDTYIADRLDPVTRHHWEKRNALGHRRVNMFARNLYRYGLLGRFIGILHVVAKLNGKRLEGMLEAKTPEEQRAAFDRLIAPLFDNKSIRLISKSPVSLYALGIPPAQYDELIGPHGNVMATLRERVERLACDFPISENYFAWQAFGRGYDTVHRKAVPAYLRAETYDVIKARADRVEVHHAMLTDFLKGRNAGSLHRFVLLDSQDWMSPAQCSSLWAEIDRTADPKDARVIFRTAGADSPLPTKLKPGLLDPWQYLEAESKAFHTKDRSSIYGGFHVYVRKG</sequence>
<keyword evidence="2" id="KW-1185">Reference proteome</keyword>
<dbReference type="EMBL" id="BAAADD010000009">
    <property type="protein sequence ID" value="GAA0582309.1"/>
    <property type="molecule type" value="Genomic_DNA"/>
</dbReference>